<evidence type="ECO:0000259" key="1">
    <source>
        <dbReference type="Pfam" id="PF01523"/>
    </source>
</evidence>
<dbReference type="GO" id="GO:0006508">
    <property type="term" value="P:proteolysis"/>
    <property type="evidence" value="ECO:0007669"/>
    <property type="project" value="InterPro"/>
</dbReference>
<dbReference type="InterPro" id="IPR002510">
    <property type="entry name" value="Metalloprtase-TldD/E_N"/>
</dbReference>
<dbReference type="InterPro" id="IPR035068">
    <property type="entry name" value="TldD/PmbA_N"/>
</dbReference>
<accession>A0A2R6AZ41</accession>
<dbReference type="InterPro" id="IPR036059">
    <property type="entry name" value="TldD/PmbA_sf"/>
</dbReference>
<evidence type="ECO:0000259" key="2">
    <source>
        <dbReference type="Pfam" id="PF19289"/>
    </source>
</evidence>
<dbReference type="Pfam" id="PF19290">
    <property type="entry name" value="PmbA_TldD_2nd"/>
    <property type="match status" value="1"/>
</dbReference>
<feature type="domain" description="Metalloprotease TldD/E C-terminal" evidence="2">
    <location>
        <begin position="225"/>
        <end position="442"/>
    </location>
</feature>
<proteinExistence type="predicted"/>
<name>A0A2R6AZ41_9ARCH</name>
<dbReference type="Pfam" id="PF01523">
    <property type="entry name" value="PmbA_TldD_1st"/>
    <property type="match status" value="1"/>
</dbReference>
<evidence type="ECO:0000313" key="5">
    <source>
        <dbReference type="Proteomes" id="UP000240322"/>
    </source>
</evidence>
<sequence length="446" mass="48584">MASMSFNTNLEEVSQGVITQAKKLGCSDVSVVVTRNHTRLIRFANNLVTLSSSVVDTSIQVYVAHQTRRAVGVTHDTSPQSLERFVARLVDSASRLAPSDDYVPLPSGPFEYPEEQNYDKRLEGEELVEHAHQAVDAALKAGAKRVAGSLQSLVRRVHVSTSAGVAGDDSSTKILLNVRAFTEDNASGHGLSCASFLSEFNPEKAGRAAGEYAKMAESPRQLEAGAYDVIFTPTVVANILPLAEAASAYLIQSGLSYFSDQLNQQVGVETLNVWDYGVYKGGLGGRRLDDEGVPTQKTEIIAKGVFRNMLHNSSTAKKFGTKTTGNAGIISPQPNTVVFGEGDSTLEEMIQETKKGLLVTNNWYTRFQNLRTGEYSTLPRDAAFSVVDGKIGEPVAGFRLSDSVLRQLKSIHLISKTRNWVEWWEVETPTLAPYMLIKDVTATVAY</sequence>
<protein>
    <recommendedName>
        <fullName evidence="6">TldE-like protein</fullName>
    </recommendedName>
</protein>
<organism evidence="4 5">
    <name type="scientific">Candidatus Marsarchaeota G2 archaeon OSP_D</name>
    <dbReference type="NCBI Taxonomy" id="1978157"/>
    <lineage>
        <taxon>Archaea</taxon>
        <taxon>Candidatus Marsarchaeota</taxon>
        <taxon>Candidatus Marsarchaeota group 2</taxon>
    </lineage>
</organism>
<evidence type="ECO:0008006" key="6">
    <source>
        <dbReference type="Google" id="ProtNLM"/>
    </source>
</evidence>
<evidence type="ECO:0000259" key="3">
    <source>
        <dbReference type="Pfam" id="PF19290"/>
    </source>
</evidence>
<gene>
    <name evidence="4" type="ORF">B9Q03_03630</name>
</gene>
<dbReference type="SUPFAM" id="SSF111283">
    <property type="entry name" value="Putative modulator of DNA gyrase, PmbA/TldD"/>
    <property type="match status" value="1"/>
</dbReference>
<reference evidence="4 5" key="1">
    <citation type="submission" date="2017-04" db="EMBL/GenBank/DDBJ databases">
        <title>Novel microbial lineages endemic to geothermal iron-oxide mats fill important gaps in the evolutionary history of Archaea.</title>
        <authorList>
            <person name="Jay Z.J."/>
            <person name="Beam J.P."/>
            <person name="Dlakic M."/>
            <person name="Rusch D.B."/>
            <person name="Kozubal M.A."/>
            <person name="Inskeep W.P."/>
        </authorList>
    </citation>
    <scope>NUCLEOTIDE SEQUENCE [LARGE SCALE GENOMIC DNA]</scope>
    <source>
        <strain evidence="4">OSP_D</strain>
    </source>
</reference>
<dbReference type="Gene3D" id="3.30.2290.10">
    <property type="entry name" value="PmbA/TldD superfamily"/>
    <property type="match status" value="1"/>
</dbReference>
<dbReference type="Pfam" id="PF19289">
    <property type="entry name" value="PmbA_TldD_3rd"/>
    <property type="match status" value="1"/>
</dbReference>
<evidence type="ECO:0000313" key="4">
    <source>
        <dbReference type="EMBL" id="PSN91626.1"/>
    </source>
</evidence>
<dbReference type="EMBL" id="NEXE01000021">
    <property type="protein sequence ID" value="PSN91626.1"/>
    <property type="molecule type" value="Genomic_DNA"/>
</dbReference>
<dbReference type="PANTHER" id="PTHR43666">
    <property type="entry name" value="TLDD PROTEIN"/>
    <property type="match status" value="1"/>
</dbReference>
<feature type="domain" description="Metalloprotease TldD/E N-terminal" evidence="1">
    <location>
        <begin position="30"/>
        <end position="93"/>
    </location>
</feature>
<dbReference type="Proteomes" id="UP000240322">
    <property type="component" value="Unassembled WGS sequence"/>
</dbReference>
<dbReference type="InterPro" id="IPR045570">
    <property type="entry name" value="Metalloprtase-TldD/E_cen_dom"/>
</dbReference>
<feature type="domain" description="Metalloprotease TldD/E central" evidence="3">
    <location>
        <begin position="124"/>
        <end position="215"/>
    </location>
</feature>
<dbReference type="AlphaFoldDB" id="A0A2R6AZ41"/>
<dbReference type="InterPro" id="IPR045569">
    <property type="entry name" value="Metalloprtase-TldD/E_C"/>
</dbReference>
<comment type="caution">
    <text evidence="4">The sequence shown here is derived from an EMBL/GenBank/DDBJ whole genome shotgun (WGS) entry which is preliminary data.</text>
</comment>
<dbReference type="PANTHER" id="PTHR43666:SF1">
    <property type="entry name" value="CONSERVED PROTEIN"/>
    <property type="match status" value="1"/>
</dbReference>
<dbReference type="GO" id="GO:0008237">
    <property type="term" value="F:metallopeptidase activity"/>
    <property type="evidence" value="ECO:0007669"/>
    <property type="project" value="InterPro"/>
</dbReference>